<gene>
    <name evidence="1" type="ORF">PoB_000262500</name>
</gene>
<evidence type="ECO:0000313" key="2">
    <source>
        <dbReference type="Proteomes" id="UP000735302"/>
    </source>
</evidence>
<evidence type="ECO:0000313" key="1">
    <source>
        <dbReference type="EMBL" id="GFN76119.1"/>
    </source>
</evidence>
<name>A0AAV3Y0A1_9GAST</name>
<organism evidence="1 2">
    <name type="scientific">Plakobranchus ocellatus</name>
    <dbReference type="NCBI Taxonomy" id="259542"/>
    <lineage>
        <taxon>Eukaryota</taxon>
        <taxon>Metazoa</taxon>
        <taxon>Spiralia</taxon>
        <taxon>Lophotrochozoa</taxon>
        <taxon>Mollusca</taxon>
        <taxon>Gastropoda</taxon>
        <taxon>Heterobranchia</taxon>
        <taxon>Euthyneura</taxon>
        <taxon>Panpulmonata</taxon>
        <taxon>Sacoglossa</taxon>
        <taxon>Placobranchoidea</taxon>
        <taxon>Plakobranchidae</taxon>
        <taxon>Plakobranchus</taxon>
    </lineage>
</organism>
<accession>A0AAV3Y0A1</accession>
<dbReference type="AlphaFoldDB" id="A0AAV3Y0A1"/>
<reference evidence="1 2" key="1">
    <citation type="journal article" date="2021" name="Elife">
        <title>Chloroplast acquisition without the gene transfer in kleptoplastic sea slugs, Plakobranchus ocellatus.</title>
        <authorList>
            <person name="Maeda T."/>
            <person name="Takahashi S."/>
            <person name="Yoshida T."/>
            <person name="Shimamura S."/>
            <person name="Takaki Y."/>
            <person name="Nagai Y."/>
            <person name="Toyoda A."/>
            <person name="Suzuki Y."/>
            <person name="Arimoto A."/>
            <person name="Ishii H."/>
            <person name="Satoh N."/>
            <person name="Nishiyama T."/>
            <person name="Hasebe M."/>
            <person name="Maruyama T."/>
            <person name="Minagawa J."/>
            <person name="Obokata J."/>
            <person name="Shigenobu S."/>
        </authorList>
    </citation>
    <scope>NUCLEOTIDE SEQUENCE [LARGE SCALE GENOMIC DNA]</scope>
</reference>
<dbReference type="Proteomes" id="UP000735302">
    <property type="component" value="Unassembled WGS sequence"/>
</dbReference>
<protein>
    <submittedName>
        <fullName evidence="1">Uncharacterized protein</fullName>
    </submittedName>
</protein>
<sequence>MQELNLLVKMVILEWKRKQSQKLVKRLKKHINHLSYFETQELASNRAAHHEIPDILQQIVEYQELERKQLVGLIEVEKKEKEGSALAHVSSLL</sequence>
<keyword evidence="2" id="KW-1185">Reference proteome</keyword>
<dbReference type="EMBL" id="BLXT01000362">
    <property type="protein sequence ID" value="GFN76119.1"/>
    <property type="molecule type" value="Genomic_DNA"/>
</dbReference>
<proteinExistence type="predicted"/>
<comment type="caution">
    <text evidence="1">The sequence shown here is derived from an EMBL/GenBank/DDBJ whole genome shotgun (WGS) entry which is preliminary data.</text>
</comment>